<dbReference type="RefSeq" id="WP_186996789.1">
    <property type="nucleotide sequence ID" value="NZ_JACOQK010000001.1"/>
</dbReference>
<dbReference type="InterPro" id="IPR013108">
    <property type="entry name" value="Amidohydro_3"/>
</dbReference>
<dbReference type="EMBL" id="JACOQK010000001">
    <property type="protein sequence ID" value="MBC5788131.1"/>
    <property type="molecule type" value="Genomic_DNA"/>
</dbReference>
<dbReference type="InterPro" id="IPR033932">
    <property type="entry name" value="YtcJ-like"/>
</dbReference>
<dbReference type="PANTHER" id="PTHR22642:SF2">
    <property type="entry name" value="PROTEIN LONG AFTER FAR-RED 3"/>
    <property type="match status" value="1"/>
</dbReference>
<dbReference type="Gene3D" id="3.10.310.70">
    <property type="match status" value="1"/>
</dbReference>
<reference evidence="2 3" key="1">
    <citation type="submission" date="2020-08" db="EMBL/GenBank/DDBJ databases">
        <title>Genome public.</title>
        <authorList>
            <person name="Liu C."/>
            <person name="Sun Q."/>
        </authorList>
    </citation>
    <scope>NUCLEOTIDE SEQUENCE [LARGE SCALE GENOMIC DNA]</scope>
    <source>
        <strain evidence="2 3">NSJ-27</strain>
    </source>
</reference>
<proteinExistence type="predicted"/>
<name>A0ABR7ISL5_9CLOT</name>
<accession>A0ABR7ISL5</accession>
<comment type="caution">
    <text evidence="2">The sequence shown here is derived from an EMBL/GenBank/DDBJ whole genome shotgun (WGS) entry which is preliminary data.</text>
</comment>
<dbReference type="PANTHER" id="PTHR22642">
    <property type="entry name" value="IMIDAZOLONEPROPIONASE"/>
    <property type="match status" value="1"/>
</dbReference>
<evidence type="ECO:0000313" key="3">
    <source>
        <dbReference type="Proteomes" id="UP000649151"/>
    </source>
</evidence>
<dbReference type="Gene3D" id="2.30.40.10">
    <property type="entry name" value="Urease, subunit C, domain 1"/>
    <property type="match status" value="1"/>
</dbReference>
<dbReference type="Proteomes" id="UP000649151">
    <property type="component" value="Unassembled WGS sequence"/>
</dbReference>
<dbReference type="Gene3D" id="3.20.20.140">
    <property type="entry name" value="Metal-dependent hydrolases"/>
    <property type="match status" value="1"/>
</dbReference>
<sequence length="531" mass="59077">MEQTLYYGGPVITMEGSQIAEAVLTENGIIRFVGKIEDIADTDIAGARLVDLKGKALLPAFIDSHSHITALATTMGMACLSNANSFQEIVDILKKSCNQLKEGQWLIGFGYDHNNLQEKQHPDRTVLDQISTEIPILISHVSGHMGVANTMALKEMGITQQSDDPAGGKIGRNEDGSFNGYLEENAFFMGSSKIPSPTIEQQLNQLKQAEEVYLKNGITTVQDGLTKQPEWSLLQTASAQKQLTVDIVAYPDYIQAKELVQKNKLYVKNDLNHLKIGGYKLILDGSPQGKTAWMSQPYEGESSYCGYPAHTDQEVLECLSTALEEKLQVLVHCNGDAAAQQLIDQYRLAKEQTGSTQNIRPVMIHAQTVRKDQLKQMAELDMIASFFIAHTYYWGDIHCKNLGQRAMSISPVQSAIENHVVYTFHQDTPVLLPNMMETVWCAVNRISKQGTVIGQQEKISVLDALKGITINAAYQYGEERKKGSIKMGKRADFVILDRNPLKTPKLELNQIQILQTIKDGIPVYQSFQNKK</sequence>
<gene>
    <name evidence="2" type="ORF">H8Z77_08885</name>
</gene>
<evidence type="ECO:0000313" key="2">
    <source>
        <dbReference type="EMBL" id="MBC5788131.1"/>
    </source>
</evidence>
<protein>
    <submittedName>
        <fullName evidence="2">Amidohydrolase</fullName>
    </submittedName>
</protein>
<dbReference type="SUPFAM" id="SSF51338">
    <property type="entry name" value="Composite domain of metallo-dependent hydrolases"/>
    <property type="match status" value="1"/>
</dbReference>
<dbReference type="CDD" id="cd01300">
    <property type="entry name" value="YtcJ_like"/>
    <property type="match status" value="1"/>
</dbReference>
<dbReference type="Pfam" id="PF07969">
    <property type="entry name" value="Amidohydro_3"/>
    <property type="match status" value="1"/>
</dbReference>
<keyword evidence="3" id="KW-1185">Reference proteome</keyword>
<feature type="domain" description="Amidohydrolase 3" evidence="1">
    <location>
        <begin position="49"/>
        <end position="524"/>
    </location>
</feature>
<evidence type="ECO:0000259" key="1">
    <source>
        <dbReference type="Pfam" id="PF07969"/>
    </source>
</evidence>
<dbReference type="InterPro" id="IPR011059">
    <property type="entry name" value="Metal-dep_hydrolase_composite"/>
</dbReference>
<dbReference type="InterPro" id="IPR032466">
    <property type="entry name" value="Metal_Hydrolase"/>
</dbReference>
<dbReference type="SUPFAM" id="SSF51556">
    <property type="entry name" value="Metallo-dependent hydrolases"/>
    <property type="match status" value="1"/>
</dbReference>
<organism evidence="2 3">
    <name type="scientific">Clostridium facile</name>
    <dbReference type="NCBI Taxonomy" id="2763035"/>
    <lineage>
        <taxon>Bacteria</taxon>
        <taxon>Bacillati</taxon>
        <taxon>Bacillota</taxon>
        <taxon>Clostridia</taxon>
        <taxon>Eubacteriales</taxon>
        <taxon>Clostridiaceae</taxon>
        <taxon>Clostridium</taxon>
    </lineage>
</organism>